<dbReference type="SUPFAM" id="SSF47986">
    <property type="entry name" value="DEATH domain"/>
    <property type="match status" value="1"/>
</dbReference>
<dbReference type="AlphaFoldDB" id="A0A8W8MEM7"/>
<keyword evidence="3" id="KW-1185">Reference proteome</keyword>
<dbReference type="EnsemblMetazoa" id="G32003.1">
    <property type="protein sequence ID" value="G32003.1:cds"/>
    <property type="gene ID" value="G32003"/>
</dbReference>
<evidence type="ECO:0000313" key="2">
    <source>
        <dbReference type="EnsemblMetazoa" id="G32003.1:cds"/>
    </source>
</evidence>
<dbReference type="Proteomes" id="UP000005408">
    <property type="component" value="Unassembled WGS sequence"/>
</dbReference>
<dbReference type="CDD" id="cd01670">
    <property type="entry name" value="Death"/>
    <property type="match status" value="1"/>
</dbReference>
<proteinExistence type="predicted"/>
<dbReference type="GO" id="GO:0007165">
    <property type="term" value="P:signal transduction"/>
    <property type="evidence" value="ECO:0007669"/>
    <property type="project" value="InterPro"/>
</dbReference>
<evidence type="ECO:0000313" key="3">
    <source>
        <dbReference type="Proteomes" id="UP000005408"/>
    </source>
</evidence>
<evidence type="ECO:0000259" key="1">
    <source>
        <dbReference type="PROSITE" id="PS50017"/>
    </source>
</evidence>
<organism evidence="2 3">
    <name type="scientific">Magallana gigas</name>
    <name type="common">Pacific oyster</name>
    <name type="synonym">Crassostrea gigas</name>
    <dbReference type="NCBI Taxonomy" id="29159"/>
    <lineage>
        <taxon>Eukaryota</taxon>
        <taxon>Metazoa</taxon>
        <taxon>Spiralia</taxon>
        <taxon>Lophotrochozoa</taxon>
        <taxon>Mollusca</taxon>
        <taxon>Bivalvia</taxon>
        <taxon>Autobranchia</taxon>
        <taxon>Pteriomorphia</taxon>
        <taxon>Ostreida</taxon>
        <taxon>Ostreoidea</taxon>
        <taxon>Ostreidae</taxon>
        <taxon>Magallana</taxon>
    </lineage>
</organism>
<dbReference type="Gene3D" id="1.10.533.10">
    <property type="entry name" value="Death Domain, Fas"/>
    <property type="match status" value="1"/>
</dbReference>
<dbReference type="Pfam" id="PF00531">
    <property type="entry name" value="Death"/>
    <property type="match status" value="1"/>
</dbReference>
<dbReference type="InterPro" id="IPR000488">
    <property type="entry name" value="Death_dom"/>
</dbReference>
<name>A0A8W8MEM7_MAGGI</name>
<dbReference type="InterPro" id="IPR011029">
    <property type="entry name" value="DEATH-like_dom_sf"/>
</dbReference>
<sequence length="241" mass="27919">MLQQVKLEVLDEKKGRQSDCNRDLSKVVHGGQSVNSKPLSMANETRVGGDLDLLFDFLSRKLSPQDLLLVSVHLLGETQMAETSRSQSYPSETYFRILHTWRCKHPSIDHQGKLKEVFHSMERQDLIDEMEGFSRDQYIFNASQIVEPEKQVENSDLTTIAKNLGSRYYNVMRFLGINQRTIDQIEADHSSIKEQIYESLLYLKRLKPTLTRQTMCNALFYADHSDVIENLNSKWKHRGIP</sequence>
<accession>A0A8W8MEM7</accession>
<dbReference type="PROSITE" id="PS50017">
    <property type="entry name" value="DEATH_DOMAIN"/>
    <property type="match status" value="1"/>
</dbReference>
<reference evidence="2" key="1">
    <citation type="submission" date="2022-08" db="UniProtKB">
        <authorList>
            <consortium name="EnsemblMetazoa"/>
        </authorList>
    </citation>
    <scope>IDENTIFICATION</scope>
    <source>
        <strain evidence="2">05x7-T-G4-1.051#20</strain>
    </source>
</reference>
<protein>
    <recommendedName>
        <fullName evidence="1">Death domain-containing protein</fullName>
    </recommendedName>
</protein>
<feature type="domain" description="Death" evidence="1">
    <location>
        <begin position="153"/>
        <end position="235"/>
    </location>
</feature>